<name>A0A117QVS6_9ACTN</name>
<reference evidence="2 3" key="1">
    <citation type="submission" date="2015-10" db="EMBL/GenBank/DDBJ databases">
        <title>Draft genome sequence of Streptomyces canus DSM 40017, type strain for the species Streptomyces canus.</title>
        <authorList>
            <person name="Ruckert C."/>
            <person name="Winkler A."/>
            <person name="Kalinowski J."/>
            <person name="Kampfer P."/>
            <person name="Glaeser S."/>
        </authorList>
    </citation>
    <scope>NUCLEOTIDE SEQUENCE [LARGE SCALE GENOMIC DNA]</scope>
    <source>
        <strain evidence="2 3">DSM 40017</strain>
    </source>
</reference>
<dbReference type="InterPro" id="IPR004360">
    <property type="entry name" value="Glyas_Fos-R_dOase_dom"/>
</dbReference>
<evidence type="ECO:0000313" key="3">
    <source>
        <dbReference type="Proteomes" id="UP000053669"/>
    </source>
</evidence>
<dbReference type="SUPFAM" id="SSF54593">
    <property type="entry name" value="Glyoxalase/Bleomycin resistance protein/Dihydroxybiphenyl dioxygenase"/>
    <property type="match status" value="1"/>
</dbReference>
<dbReference type="PROSITE" id="PS51819">
    <property type="entry name" value="VOC"/>
    <property type="match status" value="1"/>
</dbReference>
<evidence type="ECO:0000259" key="1">
    <source>
        <dbReference type="PROSITE" id="PS51819"/>
    </source>
</evidence>
<accession>A0A117QVS6</accession>
<dbReference type="AlphaFoldDB" id="A0A117QVS6"/>
<organism evidence="2 3">
    <name type="scientific">Streptomyces canus</name>
    <dbReference type="NCBI Taxonomy" id="58343"/>
    <lineage>
        <taxon>Bacteria</taxon>
        <taxon>Bacillati</taxon>
        <taxon>Actinomycetota</taxon>
        <taxon>Actinomycetes</taxon>
        <taxon>Kitasatosporales</taxon>
        <taxon>Streptomycetaceae</taxon>
        <taxon>Streptomyces</taxon>
        <taxon>Streptomyces aurantiacus group</taxon>
    </lineage>
</organism>
<gene>
    <name evidence="2" type="ORF">AQJ46_50460</name>
</gene>
<protein>
    <recommendedName>
        <fullName evidence="1">VOC domain-containing protein</fullName>
    </recommendedName>
</protein>
<sequence>MVFAVPEITSKLEKFVTDVLGMELFVTTPHGRFSGGQIYRCNPRTRCLAYIAVPGHKGVHHLEIESTHMDDVGRARDLVQERELPITATLGRHMSDTLISFYMRSPTGFDIEFGAGSQLLDDTFVRTTPSALEAWGHKFVGDGWPPTVRPLTPEQHPTGKE</sequence>
<dbReference type="Pfam" id="PF00903">
    <property type="entry name" value="Glyoxalase"/>
    <property type="match status" value="1"/>
</dbReference>
<feature type="domain" description="VOC" evidence="1">
    <location>
        <begin position="1"/>
        <end position="116"/>
    </location>
</feature>
<evidence type="ECO:0000313" key="2">
    <source>
        <dbReference type="EMBL" id="KUN53273.1"/>
    </source>
</evidence>
<dbReference type="EMBL" id="LMWU01000087">
    <property type="protein sequence ID" value="KUN53273.1"/>
    <property type="molecule type" value="Genomic_DNA"/>
</dbReference>
<dbReference type="InterPro" id="IPR037523">
    <property type="entry name" value="VOC_core"/>
</dbReference>
<dbReference type="Proteomes" id="UP000053669">
    <property type="component" value="Unassembled WGS sequence"/>
</dbReference>
<dbReference type="STRING" id="58343.AQJ46_50460"/>
<dbReference type="Gene3D" id="3.10.180.10">
    <property type="entry name" value="2,3-Dihydroxybiphenyl 1,2-Dioxygenase, domain 1"/>
    <property type="match status" value="1"/>
</dbReference>
<comment type="caution">
    <text evidence="2">The sequence shown here is derived from an EMBL/GenBank/DDBJ whole genome shotgun (WGS) entry which is preliminary data.</text>
</comment>
<dbReference type="InterPro" id="IPR029068">
    <property type="entry name" value="Glyas_Bleomycin-R_OHBP_Dase"/>
</dbReference>
<proteinExistence type="predicted"/>